<dbReference type="PANTHER" id="PTHR28314:SF1">
    <property type="entry name" value="MEDIATOR OF RNA POLYMERASE II TRANSCRIPTION SUBUNIT 29"/>
    <property type="match status" value="1"/>
</dbReference>
<evidence type="ECO:0000313" key="12">
    <source>
        <dbReference type="Proteomes" id="UP001054837"/>
    </source>
</evidence>
<evidence type="ECO:0000313" key="11">
    <source>
        <dbReference type="EMBL" id="GIY06930.1"/>
    </source>
</evidence>
<proteinExistence type="inferred from homology"/>
<keyword evidence="7" id="KW-0539">Nucleus</keyword>
<protein>
    <recommendedName>
        <fullName evidence="3">Mediator of RNA polymerase II transcription subunit 29</fullName>
    </recommendedName>
    <alternativeName>
        <fullName evidence="9">Mediator complex subunit 29</fullName>
    </alternativeName>
    <alternativeName>
        <fullName evidence="8">Protein intersex</fullName>
    </alternativeName>
</protein>
<dbReference type="Proteomes" id="UP001054837">
    <property type="component" value="Unassembled WGS sequence"/>
</dbReference>
<evidence type="ECO:0000256" key="8">
    <source>
        <dbReference type="ARBA" id="ARBA00030916"/>
    </source>
</evidence>
<dbReference type="Pfam" id="PF11568">
    <property type="entry name" value="Med29"/>
    <property type="match status" value="1"/>
</dbReference>
<evidence type="ECO:0000256" key="1">
    <source>
        <dbReference type="ARBA" id="ARBA00004123"/>
    </source>
</evidence>
<evidence type="ECO:0000256" key="10">
    <source>
        <dbReference type="SAM" id="MobiDB-lite"/>
    </source>
</evidence>
<feature type="region of interest" description="Disordered" evidence="10">
    <location>
        <begin position="1"/>
        <end position="34"/>
    </location>
</feature>
<organism evidence="11 12">
    <name type="scientific">Caerostris darwini</name>
    <dbReference type="NCBI Taxonomy" id="1538125"/>
    <lineage>
        <taxon>Eukaryota</taxon>
        <taxon>Metazoa</taxon>
        <taxon>Ecdysozoa</taxon>
        <taxon>Arthropoda</taxon>
        <taxon>Chelicerata</taxon>
        <taxon>Arachnida</taxon>
        <taxon>Araneae</taxon>
        <taxon>Araneomorphae</taxon>
        <taxon>Entelegynae</taxon>
        <taxon>Araneoidea</taxon>
        <taxon>Araneidae</taxon>
        <taxon>Caerostris</taxon>
    </lineage>
</organism>
<dbReference type="InterPro" id="IPR021018">
    <property type="entry name" value="Mediator_Med29_met"/>
</dbReference>
<comment type="caution">
    <text evidence="11">The sequence shown here is derived from an EMBL/GenBank/DDBJ whole genome shotgun (WGS) entry which is preliminary data.</text>
</comment>
<evidence type="ECO:0000256" key="3">
    <source>
        <dbReference type="ARBA" id="ARBA00019684"/>
    </source>
</evidence>
<evidence type="ECO:0000256" key="7">
    <source>
        <dbReference type="ARBA" id="ARBA00023242"/>
    </source>
</evidence>
<evidence type="ECO:0000256" key="9">
    <source>
        <dbReference type="ARBA" id="ARBA00031963"/>
    </source>
</evidence>
<comment type="similarity">
    <text evidence="2">Belongs to the Mediator complex subunit 29 family.</text>
</comment>
<reference evidence="11 12" key="1">
    <citation type="submission" date="2021-06" db="EMBL/GenBank/DDBJ databases">
        <title>Caerostris darwini draft genome.</title>
        <authorList>
            <person name="Kono N."/>
            <person name="Arakawa K."/>
        </authorList>
    </citation>
    <scope>NUCLEOTIDE SEQUENCE [LARGE SCALE GENOMIC DNA]</scope>
</reference>
<evidence type="ECO:0000256" key="6">
    <source>
        <dbReference type="ARBA" id="ARBA00023163"/>
    </source>
</evidence>
<comment type="subcellular location">
    <subcellularLocation>
        <location evidence="1">Nucleus</location>
    </subcellularLocation>
</comment>
<keyword evidence="12" id="KW-1185">Reference proteome</keyword>
<dbReference type="AlphaFoldDB" id="A0AAV4QBX7"/>
<keyword evidence="4" id="KW-0805">Transcription regulation</keyword>
<dbReference type="GO" id="GO:0006357">
    <property type="term" value="P:regulation of transcription by RNA polymerase II"/>
    <property type="evidence" value="ECO:0007669"/>
    <property type="project" value="TreeGrafter"/>
</dbReference>
<evidence type="ECO:0000256" key="5">
    <source>
        <dbReference type="ARBA" id="ARBA00023159"/>
    </source>
</evidence>
<dbReference type="EMBL" id="BPLQ01004275">
    <property type="protein sequence ID" value="GIY06930.1"/>
    <property type="molecule type" value="Genomic_DNA"/>
</dbReference>
<keyword evidence="6" id="KW-0804">Transcription</keyword>
<accession>A0AAV4QBX7</accession>
<sequence length="175" mass="19377">MMSAPIGQIGPPMHTQMPQQQPPPPPQPGRSQQDLENKYDNVNRVKNLIWALKHSYINVMKVAGAKINHMAAGKTTEEPPPRLNKTLDDFFAVCNQIESSLKAIQDCTMQHKNSIQYLPLHVTLGKQDPSSGPSQDGNLSYTQYVSAVKSQVNFIKSVQEILLEGVRNVSKSDGN</sequence>
<dbReference type="PANTHER" id="PTHR28314">
    <property type="entry name" value="MEDIATOR OF RNA POLYMERASE II TRANSCRIPTION SUBUNIT 29"/>
    <property type="match status" value="1"/>
</dbReference>
<dbReference type="GO" id="GO:0003712">
    <property type="term" value="F:transcription coregulator activity"/>
    <property type="evidence" value="ECO:0007669"/>
    <property type="project" value="TreeGrafter"/>
</dbReference>
<evidence type="ECO:0000256" key="2">
    <source>
        <dbReference type="ARBA" id="ARBA00009851"/>
    </source>
</evidence>
<evidence type="ECO:0000256" key="4">
    <source>
        <dbReference type="ARBA" id="ARBA00023015"/>
    </source>
</evidence>
<gene>
    <name evidence="11" type="primary">ix</name>
    <name evidence="11" type="ORF">CDAR_123181</name>
</gene>
<name>A0AAV4QBX7_9ARAC</name>
<keyword evidence="5" id="KW-0010">Activator</keyword>
<dbReference type="GO" id="GO:0016592">
    <property type="term" value="C:mediator complex"/>
    <property type="evidence" value="ECO:0007669"/>
    <property type="project" value="InterPro"/>
</dbReference>